<dbReference type="AlphaFoldDB" id="A0A6N3B731"/>
<accession>A0A6N3B731</accession>
<name>A0A6N3B731_9BACT</name>
<proteinExistence type="predicted"/>
<evidence type="ECO:0000256" key="1">
    <source>
        <dbReference type="SAM" id="MobiDB-lite"/>
    </source>
</evidence>
<organism evidence="2">
    <name type="scientific">Parabacteroides merdae</name>
    <dbReference type="NCBI Taxonomy" id="46503"/>
    <lineage>
        <taxon>Bacteria</taxon>
        <taxon>Pseudomonadati</taxon>
        <taxon>Bacteroidota</taxon>
        <taxon>Bacteroidia</taxon>
        <taxon>Bacteroidales</taxon>
        <taxon>Tannerellaceae</taxon>
        <taxon>Parabacteroides</taxon>
    </lineage>
</organism>
<sequence>MRIKKVLRRHVCREKKKRAETGSSGLARKSTSEVSCPFPSEMGYHNPIFENSVFITRSPLVYPDMVCSVSEYKILIE</sequence>
<protein>
    <submittedName>
        <fullName evidence="2">Uncharacterized protein</fullName>
    </submittedName>
</protein>
<feature type="region of interest" description="Disordered" evidence="1">
    <location>
        <begin position="15"/>
        <end position="35"/>
    </location>
</feature>
<dbReference type="EMBL" id="CACRUV010000015">
    <property type="protein sequence ID" value="VYT99671.1"/>
    <property type="molecule type" value="Genomic_DNA"/>
</dbReference>
<reference evidence="2" key="1">
    <citation type="submission" date="2019-11" db="EMBL/GenBank/DDBJ databases">
        <authorList>
            <person name="Feng L."/>
        </authorList>
    </citation>
    <scope>NUCLEOTIDE SEQUENCE</scope>
    <source>
        <strain evidence="2">PmerdaeLFYP103</strain>
    </source>
</reference>
<evidence type="ECO:0000313" key="2">
    <source>
        <dbReference type="EMBL" id="VYT99671.1"/>
    </source>
</evidence>
<gene>
    <name evidence="2" type="ORF">PMLFYP103_00946</name>
</gene>